<dbReference type="EMBL" id="MAAO01000008">
    <property type="protein sequence ID" value="OUR95499.1"/>
    <property type="molecule type" value="Genomic_DNA"/>
</dbReference>
<gene>
    <name evidence="1" type="ORF">A9Q84_16840</name>
</gene>
<dbReference type="Proteomes" id="UP000196531">
    <property type="component" value="Unassembled WGS sequence"/>
</dbReference>
<protein>
    <recommendedName>
        <fullName evidence="3">Peptidylprolyl isomerase</fullName>
    </recommendedName>
</protein>
<reference evidence="2" key="1">
    <citation type="journal article" date="2017" name="Proc. Natl. Acad. Sci. U.S.A.">
        <title>Simulation of Deepwater Horizon oil plume reveals substrate specialization within a complex community of hydrocarbon-degraders.</title>
        <authorList>
            <person name="Hu P."/>
            <person name="Dubinsky E.A."/>
            <person name="Probst A.J."/>
            <person name="Wang J."/>
            <person name="Sieber C.M.K."/>
            <person name="Tom L.M."/>
            <person name="Gardinali P."/>
            <person name="Banfield J.F."/>
            <person name="Atlas R.M."/>
            <person name="Andersen G.L."/>
        </authorList>
    </citation>
    <scope>NUCLEOTIDE SEQUENCE [LARGE SCALE GENOMIC DNA]</scope>
</reference>
<name>A0A1Y5FA00_9BACT</name>
<comment type="caution">
    <text evidence="1">The sequence shown here is derived from an EMBL/GenBank/DDBJ whole genome shotgun (WGS) entry which is preliminary data.</text>
</comment>
<organism evidence="1 2">
    <name type="scientific">Halobacteriovorax marinus</name>
    <dbReference type="NCBI Taxonomy" id="97084"/>
    <lineage>
        <taxon>Bacteria</taxon>
        <taxon>Pseudomonadati</taxon>
        <taxon>Bdellovibrionota</taxon>
        <taxon>Bacteriovoracia</taxon>
        <taxon>Bacteriovoracales</taxon>
        <taxon>Halobacteriovoraceae</taxon>
        <taxon>Halobacteriovorax</taxon>
    </lineage>
</organism>
<dbReference type="Pfam" id="PF06934">
    <property type="entry name" value="CTI"/>
    <property type="match status" value="1"/>
</dbReference>
<dbReference type="InterPro" id="IPR010706">
    <property type="entry name" value="Fatty_acid_cis-trans_isomerase"/>
</dbReference>
<evidence type="ECO:0000313" key="2">
    <source>
        <dbReference type="Proteomes" id="UP000196531"/>
    </source>
</evidence>
<evidence type="ECO:0000313" key="1">
    <source>
        <dbReference type="EMBL" id="OUR95499.1"/>
    </source>
</evidence>
<proteinExistence type="predicted"/>
<dbReference type="AlphaFoldDB" id="A0A1Y5FA00"/>
<evidence type="ECO:0008006" key="3">
    <source>
        <dbReference type="Google" id="ProtNLM"/>
    </source>
</evidence>
<sequence length="758" mass="88547">MKIGSIILFYMTFMANILASNYYQTTVKPIFDNRCIACHACNESPCQLKLTSYEGVMRGAHPSSVYESRIFKPLELHRLGKDAKTIAEWRKKGFWSVIENSEEASSGEAVDNSLLSNFIMLGQKNNSKTGFSVPTRRESETCVDKKVDFNKHITENKLGSYGMPFGFPALSNKEIKNIQTWIALGAKNDHVNTIDLSNLKRIKQFEDFLNGQDLKSKWTAKYIYEHLYLAHFSFPDSKKQDEFFELIRSKTPAPLKIDEAITNRPYEDPKVKIYYRLRKITSTIVLKTHLVLNLSDAYLVRLKKQFLEAEWNKERMVEVNYKTGNPFINFTPIPAVIRYQFLLDNAKLMIDFFTRGPVCNGGMATYAVRDHFWAIFLDPKADPSVQDEKYFDEASKYLIMPHDRGDEDNFLRFRRKLKKFEKLHAKKISEFHETGLSATDIWDGEKTNPSAILTIFRHGKSTSVHYGRHGSMPNTKWVVDYPIFERIYYLLVAGFDVYGTTRHKLDTRRYMEQLRRESEDLYLAFLPKDKRIEVRKRWYTKRPGQGIVISNSMRKTYYLEKINSENSYKGTERTDDEFINRVTKNIFTKKVTGKIDSLNVEPDTLAAGDELTNILRLITKKATPFAKFFKDTNYLEIRMPNQKNKYFGILANKFHSRMNIMLNEAATRYPEKDYLSLHKTLRFSHINQIFSISFEQLGMFVKDIQKITTEEGYNSLVMKYGVVRNQMDFWSFYDRIVAHYKKLSPIESGVLDLNRYVD</sequence>
<accession>A0A1Y5FA00</accession>